<dbReference type="CDD" id="cd00761">
    <property type="entry name" value="Glyco_tranf_GTA_type"/>
    <property type="match status" value="1"/>
</dbReference>
<dbReference type="PANTHER" id="PTHR43685:SF2">
    <property type="entry name" value="GLYCOSYLTRANSFERASE 2-LIKE DOMAIN-CONTAINING PROTEIN"/>
    <property type="match status" value="1"/>
</dbReference>
<dbReference type="PANTHER" id="PTHR43685">
    <property type="entry name" value="GLYCOSYLTRANSFERASE"/>
    <property type="match status" value="1"/>
</dbReference>
<reference evidence="2 3" key="1">
    <citation type="submission" date="2020-08" db="EMBL/GenBank/DDBJ databases">
        <title>Genomic Encyclopedia of Type Strains, Phase III (KMG-III): the genomes of soil and plant-associated and newly described type strains.</title>
        <authorList>
            <person name="Whitman W."/>
        </authorList>
    </citation>
    <scope>NUCLEOTIDE SEQUENCE [LARGE SCALE GENOMIC DNA]</scope>
    <source>
        <strain evidence="2 3">CECT 8234</strain>
    </source>
</reference>
<sequence length="373" mass="43833">MADVGIVMPVYTQDSRLFRRAIRSILNQRYRNFKLLIVIDGVTPNVLQIARFYARRDKRVRVIPRNENQGTATALNVGFEILQSMPRIKYLTWVSSDNYYYRNFVGVLRNKLKYSSPNVGLAYGSFGLIRGGRRLDTTKTWLIWQDQPKERLVDFYFIGYSFMYKKEYSMQIAGWQYTPVEDYDFFLRLTEICDIVYVPKMLMDFMLTTPHSNSMQIENNIEKKRNRRYIMYHVMHQARLRRNISPLVTVILYGSEGSASFTQNLETLYESNISNYKVLLFDVTPNQSIIPIIADNPDSRTKYFWLPNATREQVIAEGLKQADTPYFMLYRTEEPLPDIYHLDKMLYSMPIANYDPASPQFLQLYHTGSAVPI</sequence>
<dbReference type="Proteomes" id="UP000518605">
    <property type="component" value="Unassembled WGS sequence"/>
</dbReference>
<accession>A0A7W5GC38</accession>
<gene>
    <name evidence="2" type="ORF">FHS16_005058</name>
</gene>
<dbReference type="Pfam" id="PF00535">
    <property type="entry name" value="Glycos_transf_2"/>
    <property type="match status" value="1"/>
</dbReference>
<dbReference type="InterPro" id="IPR001173">
    <property type="entry name" value="Glyco_trans_2-like"/>
</dbReference>
<evidence type="ECO:0000313" key="2">
    <source>
        <dbReference type="EMBL" id="MBB3154959.1"/>
    </source>
</evidence>
<organism evidence="2 3">
    <name type="scientific">Paenibacillus endophyticus</name>
    <dbReference type="NCBI Taxonomy" id="1294268"/>
    <lineage>
        <taxon>Bacteria</taxon>
        <taxon>Bacillati</taxon>
        <taxon>Bacillota</taxon>
        <taxon>Bacilli</taxon>
        <taxon>Bacillales</taxon>
        <taxon>Paenibacillaceae</taxon>
        <taxon>Paenibacillus</taxon>
    </lineage>
</organism>
<evidence type="ECO:0000313" key="3">
    <source>
        <dbReference type="Proteomes" id="UP000518605"/>
    </source>
</evidence>
<keyword evidence="3" id="KW-1185">Reference proteome</keyword>
<dbReference type="SUPFAM" id="SSF53448">
    <property type="entry name" value="Nucleotide-diphospho-sugar transferases"/>
    <property type="match status" value="1"/>
</dbReference>
<dbReference type="EMBL" id="JACHXW010000020">
    <property type="protein sequence ID" value="MBB3154959.1"/>
    <property type="molecule type" value="Genomic_DNA"/>
</dbReference>
<dbReference type="AlphaFoldDB" id="A0A7W5GC38"/>
<dbReference type="Gene3D" id="3.90.550.10">
    <property type="entry name" value="Spore Coat Polysaccharide Biosynthesis Protein SpsA, Chain A"/>
    <property type="match status" value="1"/>
</dbReference>
<dbReference type="InterPro" id="IPR050834">
    <property type="entry name" value="Glycosyltransf_2"/>
</dbReference>
<dbReference type="RefSeq" id="WP_183569205.1">
    <property type="nucleotide sequence ID" value="NZ_CBCSLB010000002.1"/>
</dbReference>
<evidence type="ECO:0000259" key="1">
    <source>
        <dbReference type="Pfam" id="PF00535"/>
    </source>
</evidence>
<protein>
    <submittedName>
        <fullName evidence="2">Glycosyltransferase involved in cell wall biosynthesis</fullName>
    </submittedName>
</protein>
<name>A0A7W5GC38_9BACL</name>
<keyword evidence="2" id="KW-0808">Transferase</keyword>
<dbReference type="GO" id="GO:0016740">
    <property type="term" value="F:transferase activity"/>
    <property type="evidence" value="ECO:0007669"/>
    <property type="project" value="UniProtKB-KW"/>
</dbReference>
<feature type="domain" description="Glycosyltransferase 2-like" evidence="1">
    <location>
        <begin position="6"/>
        <end position="137"/>
    </location>
</feature>
<dbReference type="InterPro" id="IPR029044">
    <property type="entry name" value="Nucleotide-diphossugar_trans"/>
</dbReference>
<proteinExistence type="predicted"/>
<comment type="caution">
    <text evidence="2">The sequence shown here is derived from an EMBL/GenBank/DDBJ whole genome shotgun (WGS) entry which is preliminary data.</text>
</comment>